<evidence type="ECO:0000256" key="1">
    <source>
        <dbReference type="SAM" id="MobiDB-lite"/>
    </source>
</evidence>
<dbReference type="Proteomes" id="UP000663828">
    <property type="component" value="Unassembled WGS sequence"/>
</dbReference>
<feature type="compositionally biased region" description="Basic residues" evidence="1">
    <location>
        <begin position="294"/>
        <end position="306"/>
    </location>
</feature>
<keyword evidence="3" id="KW-1185">Reference proteome</keyword>
<feature type="region of interest" description="Disordered" evidence="1">
    <location>
        <begin position="220"/>
        <end position="328"/>
    </location>
</feature>
<organism evidence="2 3">
    <name type="scientific">Adineta ricciae</name>
    <name type="common">Rotifer</name>
    <dbReference type="NCBI Taxonomy" id="249248"/>
    <lineage>
        <taxon>Eukaryota</taxon>
        <taxon>Metazoa</taxon>
        <taxon>Spiralia</taxon>
        <taxon>Gnathifera</taxon>
        <taxon>Rotifera</taxon>
        <taxon>Eurotatoria</taxon>
        <taxon>Bdelloidea</taxon>
        <taxon>Adinetida</taxon>
        <taxon>Adinetidae</taxon>
        <taxon>Adineta</taxon>
    </lineage>
</organism>
<feature type="region of interest" description="Disordered" evidence="1">
    <location>
        <begin position="1"/>
        <end position="20"/>
    </location>
</feature>
<evidence type="ECO:0000313" key="2">
    <source>
        <dbReference type="EMBL" id="CAF1632215.1"/>
    </source>
</evidence>
<evidence type="ECO:0000313" key="3">
    <source>
        <dbReference type="Proteomes" id="UP000663828"/>
    </source>
</evidence>
<accession>A0A816DC37</accession>
<sequence length="337" mass="39049">MYVEQQQDIVEGPEQNQYSQLSRPSRCSTLATTLILLSMISISVGFSIADVDSIDQVSTKQSVVVEHPNKRIHRALSRADEPDDRGYFNVYIRESCRDGRYNPYKEIRFPYARYERQRLRYSPAWIRFSRWMPIYVNRFTRHTMLYSGNGVYILPPLINYNSKMISVAELMAYGYATLINTGVPMPSQFNIAYYAVSGSYYMRGMPRFNPATRAFMGGVQAPSRSEYNPDCDSSYEEHTGDEQPLGYGTEQDDQPDTPNTYEQGYDPDNQEPSRYSGRDPDYNYEYPDRDHYHYRPRHRPTRRRPTKLNPSHSSANNTHQNTETHSPSIAKLLATAI</sequence>
<gene>
    <name evidence="2" type="ORF">XAT740_LOCUS51847</name>
</gene>
<reference evidence="2" key="1">
    <citation type="submission" date="2021-02" db="EMBL/GenBank/DDBJ databases">
        <authorList>
            <person name="Nowell W R."/>
        </authorList>
    </citation>
    <scope>NUCLEOTIDE SEQUENCE</scope>
</reference>
<proteinExistence type="predicted"/>
<dbReference type="EMBL" id="CAJNOR010008365">
    <property type="protein sequence ID" value="CAF1632215.1"/>
    <property type="molecule type" value="Genomic_DNA"/>
</dbReference>
<dbReference type="AlphaFoldDB" id="A0A816DC37"/>
<name>A0A816DC37_ADIRI</name>
<comment type="caution">
    <text evidence="2">The sequence shown here is derived from an EMBL/GenBank/DDBJ whole genome shotgun (WGS) entry which is preliminary data.</text>
</comment>
<protein>
    <submittedName>
        <fullName evidence="2">Uncharacterized protein</fullName>
    </submittedName>
</protein>
<feature type="compositionally biased region" description="Basic and acidic residues" evidence="1">
    <location>
        <begin position="276"/>
        <end position="293"/>
    </location>
</feature>
<feature type="compositionally biased region" description="Polar residues" evidence="1">
    <location>
        <begin position="308"/>
        <end position="327"/>
    </location>
</feature>